<proteinExistence type="predicted"/>
<sequence length="60" mass="7171">MIILKHRLIMLSPDRKIEAEWLNKKRPPIIKGGKDNDDMIPLRESEWQRWFAIFILVNVG</sequence>
<dbReference type="AlphaFoldDB" id="A0A1R1DTP3"/>
<dbReference type="Proteomes" id="UP000187172">
    <property type="component" value="Unassembled WGS sequence"/>
</dbReference>
<reference evidence="1 2" key="1">
    <citation type="submission" date="2016-11" db="EMBL/GenBank/DDBJ databases">
        <title>Paenibacillus species isolates.</title>
        <authorList>
            <person name="Beno S.M."/>
        </authorList>
    </citation>
    <scope>NUCLEOTIDE SEQUENCE [LARGE SCALE GENOMIC DNA]</scope>
    <source>
        <strain evidence="1 2">FSL R5-0378</strain>
    </source>
</reference>
<evidence type="ECO:0000313" key="2">
    <source>
        <dbReference type="Proteomes" id="UP000187172"/>
    </source>
</evidence>
<dbReference type="EMBL" id="MRTP01000036">
    <property type="protein sequence ID" value="OMF42945.1"/>
    <property type="molecule type" value="Genomic_DNA"/>
</dbReference>
<accession>A0A1R1DTP3</accession>
<protein>
    <submittedName>
        <fullName evidence="1">Uncharacterized protein</fullName>
    </submittedName>
</protein>
<organism evidence="1 2">
    <name type="scientific">Paenibacillus rhizosphaerae</name>
    <dbReference type="NCBI Taxonomy" id="297318"/>
    <lineage>
        <taxon>Bacteria</taxon>
        <taxon>Bacillati</taxon>
        <taxon>Bacillota</taxon>
        <taxon>Bacilli</taxon>
        <taxon>Bacillales</taxon>
        <taxon>Paenibacillaceae</taxon>
        <taxon>Paenibacillus</taxon>
    </lineage>
</organism>
<keyword evidence="2" id="KW-1185">Reference proteome</keyword>
<comment type="caution">
    <text evidence="1">The sequence shown here is derived from an EMBL/GenBank/DDBJ whole genome shotgun (WGS) entry which is preliminary data.</text>
</comment>
<name>A0A1R1DTP3_9BACL</name>
<evidence type="ECO:0000313" key="1">
    <source>
        <dbReference type="EMBL" id="OMF42945.1"/>
    </source>
</evidence>
<gene>
    <name evidence="1" type="ORF">BK138_35580</name>
</gene>